<evidence type="ECO:0000313" key="1">
    <source>
        <dbReference type="EMBL" id="MBX34881.1"/>
    </source>
</evidence>
<dbReference type="AlphaFoldDB" id="A0A2P2MXD4"/>
<sequence>MATKLSSTSYGETRCNILYNSEFWIFMVNQIFVPIPFPIHILKCILYTQHKVQHSSSVCDKNDGKQQSF</sequence>
<reference evidence="1" key="1">
    <citation type="submission" date="2018-02" db="EMBL/GenBank/DDBJ databases">
        <title>Rhizophora mucronata_Transcriptome.</title>
        <authorList>
            <person name="Meera S.P."/>
            <person name="Sreeshan A."/>
            <person name="Augustine A."/>
        </authorList>
    </citation>
    <scope>NUCLEOTIDE SEQUENCE</scope>
    <source>
        <tissue evidence="1">Leaf</tissue>
    </source>
</reference>
<name>A0A2P2MXD4_RHIMU</name>
<protein>
    <submittedName>
        <fullName evidence="1">Uncharacterized protein</fullName>
    </submittedName>
</protein>
<proteinExistence type="predicted"/>
<accession>A0A2P2MXD4</accession>
<organism evidence="1">
    <name type="scientific">Rhizophora mucronata</name>
    <name type="common">Asiatic mangrove</name>
    <dbReference type="NCBI Taxonomy" id="61149"/>
    <lineage>
        <taxon>Eukaryota</taxon>
        <taxon>Viridiplantae</taxon>
        <taxon>Streptophyta</taxon>
        <taxon>Embryophyta</taxon>
        <taxon>Tracheophyta</taxon>
        <taxon>Spermatophyta</taxon>
        <taxon>Magnoliopsida</taxon>
        <taxon>eudicotyledons</taxon>
        <taxon>Gunneridae</taxon>
        <taxon>Pentapetalae</taxon>
        <taxon>rosids</taxon>
        <taxon>fabids</taxon>
        <taxon>Malpighiales</taxon>
        <taxon>Rhizophoraceae</taxon>
        <taxon>Rhizophora</taxon>
    </lineage>
</organism>
<dbReference type="EMBL" id="GGEC01054397">
    <property type="protein sequence ID" value="MBX34881.1"/>
    <property type="molecule type" value="Transcribed_RNA"/>
</dbReference>